<keyword evidence="2" id="KW-1185">Reference proteome</keyword>
<organism evidence="1 2">
    <name type="scientific">Phaeodactylibacter luteus</name>
    <dbReference type="NCBI Taxonomy" id="1564516"/>
    <lineage>
        <taxon>Bacteria</taxon>
        <taxon>Pseudomonadati</taxon>
        <taxon>Bacteroidota</taxon>
        <taxon>Saprospiria</taxon>
        <taxon>Saprospirales</taxon>
        <taxon>Haliscomenobacteraceae</taxon>
        <taxon>Phaeodactylibacter</taxon>
    </lineage>
</organism>
<dbReference type="RefSeq" id="WP_147168988.1">
    <property type="nucleotide sequence ID" value="NZ_VOOR01000050.1"/>
</dbReference>
<comment type="caution">
    <text evidence="1">The sequence shown here is derived from an EMBL/GenBank/DDBJ whole genome shotgun (WGS) entry which is preliminary data.</text>
</comment>
<proteinExistence type="predicted"/>
<evidence type="ECO:0000313" key="2">
    <source>
        <dbReference type="Proteomes" id="UP000321580"/>
    </source>
</evidence>
<gene>
    <name evidence="1" type="ORF">FRY97_18135</name>
</gene>
<evidence type="ECO:0000313" key="1">
    <source>
        <dbReference type="EMBL" id="TXB61642.1"/>
    </source>
</evidence>
<dbReference type="OrthoDB" id="1271679at2"/>
<protein>
    <submittedName>
        <fullName evidence="1">Glyoxalase</fullName>
    </submittedName>
</protein>
<reference evidence="1 2" key="1">
    <citation type="submission" date="2019-08" db="EMBL/GenBank/DDBJ databases">
        <title>Genome of Phaeodactylibacter luteus.</title>
        <authorList>
            <person name="Bowman J.P."/>
        </authorList>
    </citation>
    <scope>NUCLEOTIDE SEQUENCE [LARGE SCALE GENOMIC DNA]</scope>
    <source>
        <strain evidence="1 2">KCTC 42180</strain>
    </source>
</reference>
<name>A0A5C6RJY6_9BACT</name>
<sequence>MTPSRTSIRPKVATAGTATSIAEQFQNETLRPVLKMQHELLSAVFLHMMDKRKVPFSGMKPEDKARQIAHSVSKDKRLRFQLLGLVIGQFTLEEYQTFLGVEGEAVRRIAAMIVQRLQDALI</sequence>
<dbReference type="Proteomes" id="UP000321580">
    <property type="component" value="Unassembled WGS sequence"/>
</dbReference>
<accession>A0A5C6RJY6</accession>
<dbReference type="AlphaFoldDB" id="A0A5C6RJY6"/>
<dbReference type="EMBL" id="VOOR01000050">
    <property type="protein sequence ID" value="TXB61642.1"/>
    <property type="molecule type" value="Genomic_DNA"/>
</dbReference>